<evidence type="ECO:0000313" key="2">
    <source>
        <dbReference type="EMBL" id="SEF99091.1"/>
    </source>
</evidence>
<sequence length="96" mass="10826">MSHPEKRQKFLHHLGVGAGFVGLVAWFFAGRQLGILDWAGSLAPEGYGGAALMLGIMIMMTPAFALWTVFNRWLERKLSITGRYMEDDVYLPPKER</sequence>
<feature type="transmembrane region" description="Helical" evidence="1">
    <location>
        <begin position="12"/>
        <end position="29"/>
    </location>
</feature>
<keyword evidence="1" id="KW-0472">Membrane</keyword>
<evidence type="ECO:0000313" key="3">
    <source>
        <dbReference type="Proteomes" id="UP000236745"/>
    </source>
</evidence>
<organism evidence="2 3">
    <name type="scientific">Marinobacterium lutimaris</name>
    <dbReference type="NCBI Taxonomy" id="568106"/>
    <lineage>
        <taxon>Bacteria</taxon>
        <taxon>Pseudomonadati</taxon>
        <taxon>Pseudomonadota</taxon>
        <taxon>Gammaproteobacteria</taxon>
        <taxon>Oceanospirillales</taxon>
        <taxon>Oceanospirillaceae</taxon>
        <taxon>Marinobacterium</taxon>
    </lineage>
</organism>
<dbReference type="EMBL" id="FNVQ01000001">
    <property type="protein sequence ID" value="SEF99091.1"/>
    <property type="molecule type" value="Genomic_DNA"/>
</dbReference>
<protein>
    <recommendedName>
        <fullName evidence="4">Solute:sodium symporter small subunit</fullName>
    </recommendedName>
</protein>
<keyword evidence="3" id="KW-1185">Reference proteome</keyword>
<evidence type="ECO:0008006" key="4">
    <source>
        <dbReference type="Google" id="ProtNLM"/>
    </source>
</evidence>
<keyword evidence="1" id="KW-1133">Transmembrane helix</keyword>
<dbReference type="Proteomes" id="UP000236745">
    <property type="component" value="Unassembled WGS sequence"/>
</dbReference>
<dbReference type="RefSeq" id="WP_104001996.1">
    <property type="nucleotide sequence ID" value="NZ_FNVQ01000001.1"/>
</dbReference>
<dbReference type="OrthoDB" id="6089563at2"/>
<name>A0A1H5WII7_9GAMM</name>
<reference evidence="2 3" key="1">
    <citation type="submission" date="2016-10" db="EMBL/GenBank/DDBJ databases">
        <authorList>
            <person name="de Groot N.N."/>
        </authorList>
    </citation>
    <scope>NUCLEOTIDE SEQUENCE [LARGE SCALE GENOMIC DNA]</scope>
    <source>
        <strain evidence="2 3">DSM 22012</strain>
    </source>
</reference>
<gene>
    <name evidence="2" type="ORF">SAMN05444390_1011056</name>
</gene>
<evidence type="ECO:0000256" key="1">
    <source>
        <dbReference type="SAM" id="Phobius"/>
    </source>
</evidence>
<keyword evidence="1" id="KW-0812">Transmembrane</keyword>
<feature type="transmembrane region" description="Helical" evidence="1">
    <location>
        <begin position="49"/>
        <end position="70"/>
    </location>
</feature>
<accession>A0A1H5WII7</accession>
<dbReference type="AlphaFoldDB" id="A0A1H5WII7"/>
<proteinExistence type="predicted"/>